<reference evidence="2 3" key="1">
    <citation type="journal article" date="2018" name="Proc. R. Soc. B">
        <title>A non-coding region near Follistatin controls head colour polymorphism in the Gouldian finch.</title>
        <authorList>
            <person name="Toomey M.B."/>
            <person name="Marques C.I."/>
            <person name="Andrade P."/>
            <person name="Araujo P.M."/>
            <person name="Sabatino S."/>
            <person name="Gazda M.A."/>
            <person name="Afonso S."/>
            <person name="Lopes R.J."/>
            <person name="Corbo J.C."/>
            <person name="Carneiro M."/>
        </authorList>
    </citation>
    <scope>NUCLEOTIDE SEQUENCE [LARGE SCALE GENOMIC DNA]</scope>
    <source>
        <strain evidence="2">Red01</strain>
        <tissue evidence="2">Muscle</tissue>
    </source>
</reference>
<proteinExistence type="predicted"/>
<dbReference type="EMBL" id="QUSF01000012">
    <property type="protein sequence ID" value="RLW04912.1"/>
    <property type="molecule type" value="Genomic_DNA"/>
</dbReference>
<keyword evidence="3" id="KW-1185">Reference proteome</keyword>
<comment type="caution">
    <text evidence="2">The sequence shown here is derived from an EMBL/GenBank/DDBJ whole genome shotgun (WGS) entry which is preliminary data.</text>
</comment>
<organism evidence="2 3">
    <name type="scientific">Chloebia gouldiae</name>
    <name type="common">Gouldian finch</name>
    <name type="synonym">Erythrura gouldiae</name>
    <dbReference type="NCBI Taxonomy" id="44316"/>
    <lineage>
        <taxon>Eukaryota</taxon>
        <taxon>Metazoa</taxon>
        <taxon>Chordata</taxon>
        <taxon>Craniata</taxon>
        <taxon>Vertebrata</taxon>
        <taxon>Euteleostomi</taxon>
        <taxon>Archelosauria</taxon>
        <taxon>Archosauria</taxon>
        <taxon>Dinosauria</taxon>
        <taxon>Saurischia</taxon>
        <taxon>Theropoda</taxon>
        <taxon>Coelurosauria</taxon>
        <taxon>Aves</taxon>
        <taxon>Neognathae</taxon>
        <taxon>Neoaves</taxon>
        <taxon>Telluraves</taxon>
        <taxon>Australaves</taxon>
        <taxon>Passeriformes</taxon>
        <taxon>Passeroidea</taxon>
        <taxon>Passeridae</taxon>
        <taxon>Chloebia</taxon>
    </lineage>
</organism>
<name>A0A3L8SMW2_CHLGU</name>
<dbReference type="Proteomes" id="UP000276834">
    <property type="component" value="Unassembled WGS sequence"/>
</dbReference>
<gene>
    <name evidence="2" type="ORF">DV515_00005535</name>
</gene>
<accession>A0A3L8SMW2</accession>
<evidence type="ECO:0000313" key="2">
    <source>
        <dbReference type="EMBL" id="RLW04912.1"/>
    </source>
</evidence>
<feature type="region of interest" description="Disordered" evidence="1">
    <location>
        <begin position="1"/>
        <end position="22"/>
    </location>
</feature>
<evidence type="ECO:0000256" key="1">
    <source>
        <dbReference type="SAM" id="MobiDB-lite"/>
    </source>
</evidence>
<dbReference type="AlphaFoldDB" id="A0A3L8SMW2"/>
<protein>
    <submittedName>
        <fullName evidence="2">Uncharacterized protein</fullName>
    </submittedName>
</protein>
<sequence>MKHHCSEGTVLPWEDPSTTSEGHRSWFLDSEVQALIEGLAQRGEPVEPTATPKSHRGVGMDLVLCIHRVQNLFSR</sequence>
<evidence type="ECO:0000313" key="3">
    <source>
        <dbReference type="Proteomes" id="UP000276834"/>
    </source>
</evidence>